<keyword evidence="1" id="KW-1133">Transmembrane helix</keyword>
<dbReference type="InterPro" id="IPR018750">
    <property type="entry name" value="DUF2306_membrane"/>
</dbReference>
<evidence type="ECO:0000313" key="3">
    <source>
        <dbReference type="Proteomes" id="UP000674416"/>
    </source>
</evidence>
<feature type="transmembrane region" description="Helical" evidence="1">
    <location>
        <begin position="7"/>
        <end position="26"/>
    </location>
</feature>
<dbReference type="EMBL" id="JAFDST010000002">
    <property type="protein sequence ID" value="MBP1082141.1"/>
    <property type="molecule type" value="Genomic_DNA"/>
</dbReference>
<dbReference type="Pfam" id="PF10067">
    <property type="entry name" value="DUF2306"/>
    <property type="match status" value="1"/>
</dbReference>
<dbReference type="RefSeq" id="WP_225970260.1">
    <property type="nucleotide sequence ID" value="NZ_JAFDST010000002.1"/>
</dbReference>
<name>A0ABS4CX74_9BACI</name>
<comment type="caution">
    <text evidence="2">The sequence shown here is derived from an EMBL/GenBank/DDBJ whole genome shotgun (WGS) entry which is preliminary data.</text>
</comment>
<feature type="transmembrane region" description="Helical" evidence="1">
    <location>
        <begin position="108"/>
        <end position="126"/>
    </location>
</feature>
<keyword evidence="1" id="KW-0472">Membrane</keyword>
<evidence type="ECO:0000313" key="2">
    <source>
        <dbReference type="EMBL" id="MBP1082141.1"/>
    </source>
</evidence>
<proteinExistence type="predicted"/>
<keyword evidence="3" id="KW-1185">Reference proteome</keyword>
<reference evidence="2 3" key="1">
    <citation type="submission" date="2021-01" db="EMBL/GenBank/DDBJ databases">
        <title>Genomic Encyclopedia of Type Strains, Phase IV (KMG-IV): sequencing the most valuable type-strain genomes for metagenomic binning, comparative biology and taxonomic classification.</title>
        <authorList>
            <person name="Goeker M."/>
        </authorList>
    </citation>
    <scope>NUCLEOTIDE SEQUENCE [LARGE SCALE GENOMIC DNA]</scope>
    <source>
        <strain evidence="2 3">DSM 103394</strain>
    </source>
</reference>
<feature type="transmembrane region" description="Helical" evidence="1">
    <location>
        <begin position="46"/>
        <end position="67"/>
    </location>
</feature>
<keyword evidence="1" id="KW-0812">Transmembrane</keyword>
<accession>A0ABS4CX74</accession>
<gene>
    <name evidence="2" type="ORF">JOC74_002634</name>
</gene>
<evidence type="ECO:0000256" key="1">
    <source>
        <dbReference type="SAM" id="Phobius"/>
    </source>
</evidence>
<protein>
    <submittedName>
        <fullName evidence="2">Membrane protein</fullName>
    </submittedName>
</protein>
<organism evidence="2 3">
    <name type="scientific">Bacillus capparidis</name>
    <dbReference type="NCBI Taxonomy" id="1840411"/>
    <lineage>
        <taxon>Bacteria</taxon>
        <taxon>Bacillati</taxon>
        <taxon>Bacillota</taxon>
        <taxon>Bacilli</taxon>
        <taxon>Bacillales</taxon>
        <taxon>Bacillaceae</taxon>
        <taxon>Bacillus</taxon>
    </lineage>
</organism>
<sequence length="140" mass="16033">MKLKKSWWLLVIVSLGVIVPFAAPYLTFDPDNSRIRMTSTTIQFPLLVAHIIFACVALISGFFQFIDRIRMKNPKVHRYLGRIYVISVFISGVLALATIYYIENFSKATSFLVLSLIWLFTCWKGYRTAVRKDFASIANG</sequence>
<feature type="transmembrane region" description="Helical" evidence="1">
    <location>
        <begin position="79"/>
        <end position="102"/>
    </location>
</feature>
<dbReference type="Proteomes" id="UP000674416">
    <property type="component" value="Unassembled WGS sequence"/>
</dbReference>